<organism evidence="8 10">
    <name type="scientific">Didymodactylos carnosus</name>
    <dbReference type="NCBI Taxonomy" id="1234261"/>
    <lineage>
        <taxon>Eukaryota</taxon>
        <taxon>Metazoa</taxon>
        <taxon>Spiralia</taxon>
        <taxon>Gnathifera</taxon>
        <taxon>Rotifera</taxon>
        <taxon>Eurotatoria</taxon>
        <taxon>Bdelloidea</taxon>
        <taxon>Philodinida</taxon>
        <taxon>Philodinidae</taxon>
        <taxon>Didymodactylos</taxon>
    </lineage>
</organism>
<dbReference type="Gene3D" id="2.10.25.10">
    <property type="entry name" value="Laminin"/>
    <property type="match status" value="5"/>
</dbReference>
<feature type="domain" description="EGF-like" evidence="7">
    <location>
        <begin position="13"/>
        <end position="49"/>
    </location>
</feature>
<dbReference type="SMART" id="SM00179">
    <property type="entry name" value="EGF_CA"/>
    <property type="match status" value="3"/>
</dbReference>
<evidence type="ECO:0000313" key="8">
    <source>
        <dbReference type="EMBL" id="CAF1338165.1"/>
    </source>
</evidence>
<sequence length="220" mass="24095">MSAIVHDIHIQTWSNPCDPNPCRAGKCELISKTNFTCHCAQYIYGPLCEKLNYEQKACDSNPCYNQALCTNTADNSYTCLCPPSHSGKHCKQNVGECDCLNGGTCQNVTSYDLLYRCQCPPLFTGSLCEYDLRNITFCSYSPCQHNGTCILIEAPAGICLCEPGYIGAFCEKRVPFCQENPCRNNGTCVPSGVDGQCICLPGNSGRVCERLVKTFCSSNP</sequence>
<reference evidence="8" key="1">
    <citation type="submission" date="2021-02" db="EMBL/GenBank/DDBJ databases">
        <authorList>
            <person name="Nowell W R."/>
        </authorList>
    </citation>
    <scope>NUCLEOTIDE SEQUENCE</scope>
</reference>
<dbReference type="GO" id="GO:0005886">
    <property type="term" value="C:plasma membrane"/>
    <property type="evidence" value="ECO:0007669"/>
    <property type="project" value="TreeGrafter"/>
</dbReference>
<dbReference type="Pfam" id="PF12661">
    <property type="entry name" value="hEGF"/>
    <property type="match status" value="1"/>
</dbReference>
<dbReference type="GO" id="GO:0032991">
    <property type="term" value="C:protein-containing complex"/>
    <property type="evidence" value="ECO:0007669"/>
    <property type="project" value="TreeGrafter"/>
</dbReference>
<accession>A0A815GG70</accession>
<feature type="disulfide bond" evidence="6">
    <location>
        <begin position="199"/>
        <end position="208"/>
    </location>
</feature>
<proteinExistence type="predicted"/>
<dbReference type="PROSITE" id="PS50026">
    <property type="entry name" value="EGF_3"/>
    <property type="match status" value="5"/>
</dbReference>
<keyword evidence="2" id="KW-0732">Signal</keyword>
<evidence type="ECO:0000256" key="5">
    <source>
        <dbReference type="ARBA" id="ARBA00023180"/>
    </source>
</evidence>
<dbReference type="Proteomes" id="UP000681722">
    <property type="component" value="Unassembled WGS sequence"/>
</dbReference>
<feature type="disulfide bond" evidence="6">
    <location>
        <begin position="81"/>
        <end position="90"/>
    </location>
</feature>
<name>A0A815GG70_9BILA</name>
<feature type="disulfide bond" evidence="6">
    <location>
        <begin position="17"/>
        <end position="27"/>
    </location>
</feature>
<dbReference type="GO" id="GO:0007157">
    <property type="term" value="P:heterophilic cell-cell adhesion via plasma membrane cell adhesion molecules"/>
    <property type="evidence" value="ECO:0007669"/>
    <property type="project" value="TreeGrafter"/>
</dbReference>
<evidence type="ECO:0000256" key="4">
    <source>
        <dbReference type="ARBA" id="ARBA00023157"/>
    </source>
</evidence>
<dbReference type="Pfam" id="PF00008">
    <property type="entry name" value="EGF"/>
    <property type="match status" value="3"/>
</dbReference>
<dbReference type="PROSITE" id="PS01186">
    <property type="entry name" value="EGF_2"/>
    <property type="match status" value="1"/>
</dbReference>
<evidence type="ECO:0000259" key="7">
    <source>
        <dbReference type="PROSITE" id="PS50026"/>
    </source>
</evidence>
<dbReference type="InterPro" id="IPR051022">
    <property type="entry name" value="Notch_Cell-Fate_Det"/>
</dbReference>
<dbReference type="InterPro" id="IPR000742">
    <property type="entry name" value="EGF"/>
</dbReference>
<evidence type="ECO:0000256" key="3">
    <source>
        <dbReference type="ARBA" id="ARBA00022737"/>
    </source>
</evidence>
<dbReference type="AlphaFoldDB" id="A0A815GG70"/>
<dbReference type="SUPFAM" id="SSF57196">
    <property type="entry name" value="EGF/Laminin"/>
    <property type="match status" value="5"/>
</dbReference>
<dbReference type="SMART" id="SM00181">
    <property type="entry name" value="EGF"/>
    <property type="match status" value="5"/>
</dbReference>
<feature type="domain" description="EGF-like" evidence="7">
    <location>
        <begin position="173"/>
        <end position="209"/>
    </location>
</feature>
<keyword evidence="1 6" id="KW-0245">EGF-like domain</keyword>
<dbReference type="InterPro" id="IPR001881">
    <property type="entry name" value="EGF-like_Ca-bd_dom"/>
</dbReference>
<dbReference type="EMBL" id="CAJNOQ010014262">
    <property type="protein sequence ID" value="CAF1338165.1"/>
    <property type="molecule type" value="Genomic_DNA"/>
</dbReference>
<dbReference type="CDD" id="cd00054">
    <property type="entry name" value="EGF_CA"/>
    <property type="match status" value="1"/>
</dbReference>
<dbReference type="EMBL" id="CAJOBC010057157">
    <property type="protein sequence ID" value="CAF4197025.1"/>
    <property type="molecule type" value="Genomic_DNA"/>
</dbReference>
<feature type="domain" description="EGF-like" evidence="7">
    <location>
        <begin position="134"/>
        <end position="171"/>
    </location>
</feature>
<feature type="disulfide bond" evidence="6">
    <location>
        <begin position="161"/>
        <end position="170"/>
    </location>
</feature>
<evidence type="ECO:0000313" key="9">
    <source>
        <dbReference type="EMBL" id="CAF4197025.1"/>
    </source>
</evidence>
<gene>
    <name evidence="8" type="ORF">GPM918_LOCUS30296</name>
    <name evidence="9" type="ORF">SRO942_LOCUS30905</name>
</gene>
<feature type="disulfide bond" evidence="6">
    <location>
        <begin position="119"/>
        <end position="128"/>
    </location>
</feature>
<dbReference type="PANTHER" id="PTHR24049">
    <property type="entry name" value="CRUMBS FAMILY MEMBER"/>
    <property type="match status" value="1"/>
</dbReference>
<keyword evidence="3" id="KW-0677">Repeat</keyword>
<dbReference type="OrthoDB" id="283575at2759"/>
<dbReference type="Proteomes" id="UP000663829">
    <property type="component" value="Unassembled WGS sequence"/>
</dbReference>
<feature type="non-terminal residue" evidence="8">
    <location>
        <position position="1"/>
    </location>
</feature>
<dbReference type="InterPro" id="IPR013032">
    <property type="entry name" value="EGF-like_CS"/>
</dbReference>
<dbReference type="PROSITE" id="PS00022">
    <property type="entry name" value="EGF_1"/>
    <property type="match status" value="5"/>
</dbReference>
<keyword evidence="5" id="KW-0325">Glycoprotein</keyword>
<comment type="caution">
    <text evidence="6">Lacks conserved residue(s) required for the propagation of feature annotation.</text>
</comment>
<evidence type="ECO:0000256" key="6">
    <source>
        <dbReference type="PROSITE-ProRule" id="PRU00076"/>
    </source>
</evidence>
<protein>
    <recommendedName>
        <fullName evidence="7">EGF-like domain-containing protein</fullName>
    </recommendedName>
</protein>
<dbReference type="FunFam" id="2.10.25.10:FF:000173">
    <property type="entry name" value="Neurogenic locus notch protein 2"/>
    <property type="match status" value="1"/>
</dbReference>
<evidence type="ECO:0000256" key="2">
    <source>
        <dbReference type="ARBA" id="ARBA00022729"/>
    </source>
</evidence>
<dbReference type="GO" id="GO:0045197">
    <property type="term" value="P:establishment or maintenance of epithelial cell apical/basal polarity"/>
    <property type="evidence" value="ECO:0007669"/>
    <property type="project" value="TreeGrafter"/>
</dbReference>
<keyword evidence="10" id="KW-1185">Reference proteome</keyword>
<evidence type="ECO:0000313" key="10">
    <source>
        <dbReference type="Proteomes" id="UP000663829"/>
    </source>
</evidence>
<feature type="domain" description="EGF-like" evidence="7">
    <location>
        <begin position="93"/>
        <end position="129"/>
    </location>
</feature>
<keyword evidence="4 6" id="KW-1015">Disulfide bond</keyword>
<evidence type="ECO:0000256" key="1">
    <source>
        <dbReference type="ARBA" id="ARBA00022536"/>
    </source>
</evidence>
<dbReference type="PANTHER" id="PTHR24049:SF22">
    <property type="entry name" value="DROSOPHILA CRUMBS HOMOLOG"/>
    <property type="match status" value="1"/>
</dbReference>
<comment type="caution">
    <text evidence="8">The sequence shown here is derived from an EMBL/GenBank/DDBJ whole genome shotgun (WGS) entry which is preliminary data.</text>
</comment>
<dbReference type="GO" id="GO:0005509">
    <property type="term" value="F:calcium ion binding"/>
    <property type="evidence" value="ECO:0007669"/>
    <property type="project" value="InterPro"/>
</dbReference>
<feature type="disulfide bond" evidence="6">
    <location>
        <begin position="39"/>
        <end position="48"/>
    </location>
</feature>
<feature type="domain" description="EGF-like" evidence="7">
    <location>
        <begin position="54"/>
        <end position="91"/>
    </location>
</feature>